<feature type="region of interest" description="Disordered" evidence="1">
    <location>
        <begin position="162"/>
        <end position="300"/>
    </location>
</feature>
<dbReference type="AlphaFoldDB" id="A0A4Q7ALS8"/>
<protein>
    <submittedName>
        <fullName evidence="2">Uncharacterized protein</fullName>
    </submittedName>
</protein>
<feature type="region of interest" description="Disordered" evidence="1">
    <location>
        <begin position="103"/>
        <end position="142"/>
    </location>
</feature>
<evidence type="ECO:0000256" key="1">
    <source>
        <dbReference type="SAM" id="MobiDB-lite"/>
    </source>
</evidence>
<feature type="compositionally biased region" description="Basic and acidic residues" evidence="1">
    <location>
        <begin position="107"/>
        <end position="131"/>
    </location>
</feature>
<reference evidence="2 3" key="1">
    <citation type="submission" date="2019-02" db="EMBL/GenBank/DDBJ databases">
        <title>The Batch Genome Submission of Acinetobacter spp. strains.</title>
        <authorList>
            <person name="Qin J."/>
            <person name="Hu Y."/>
            <person name="Ye H."/>
            <person name="Wei L."/>
            <person name="Feng Y."/>
            <person name="Zong Z."/>
        </authorList>
    </citation>
    <scope>NUCLEOTIDE SEQUENCE [LARGE SCALE GENOMIC DNA]</scope>
    <source>
        <strain evidence="2 3">WCHAW060049</strain>
    </source>
</reference>
<dbReference type="RefSeq" id="WP_130116945.1">
    <property type="nucleotide sequence ID" value="NZ_SGSQ01000019.1"/>
</dbReference>
<feature type="compositionally biased region" description="Basic and acidic residues" evidence="1">
    <location>
        <begin position="232"/>
        <end position="300"/>
    </location>
</feature>
<keyword evidence="3" id="KW-1185">Reference proteome</keyword>
<evidence type="ECO:0000313" key="3">
    <source>
        <dbReference type="Proteomes" id="UP000293863"/>
    </source>
</evidence>
<proteinExistence type="predicted"/>
<comment type="caution">
    <text evidence="2">The sequence shown here is derived from an EMBL/GenBank/DDBJ whole genome shotgun (WGS) entry which is preliminary data.</text>
</comment>
<gene>
    <name evidence="2" type="ORF">EXU28_12440</name>
</gene>
<dbReference type="Proteomes" id="UP000293863">
    <property type="component" value="Unassembled WGS sequence"/>
</dbReference>
<feature type="compositionally biased region" description="Polar residues" evidence="1">
    <location>
        <begin position="215"/>
        <end position="231"/>
    </location>
</feature>
<sequence length="408" mass="45887">MQQNLIVISLFVLFTGCTTTPPGIPAFPLQEKKKDDDGYYKYSTFWFNGKLKNGVPDGKGQCRTKYMTGVYTTEWLKGACEFRLGERIDRLDQNRSEASMAFTNQKRAKELKEEREKQDEYERAEAEERRERARSRAAAEQQLAASITGMNQQMIQDYQRMSGMVQKASTPPVRSYSSTSVTRSSASSTTKPSPAKNSSSSTTTASNTRSSNSKQSTTLNNDQNVKKTTQSKLDKTQALKSDDVQKQKLQEQAEKKHQQQVAAEEKQRELQLAKEKREADRKAEKERKEREQLAQKQREEQEKNNYLMNVKNSLRLKAVSCYGNNFAVGQIPKGLGFSKHVSGINVHYQASCPGGGRYNGVSRNFIGMTTGCFGGDTNPNEGAEIPKDVLTCEAKDMTVEVTDVRPTR</sequence>
<dbReference type="EMBL" id="SGSQ01000019">
    <property type="protein sequence ID" value="RZG45091.1"/>
    <property type="molecule type" value="Genomic_DNA"/>
</dbReference>
<organism evidence="2 3">
    <name type="scientific">Acinetobacter wuhouensis</name>
    <dbReference type="NCBI Taxonomy" id="1879050"/>
    <lineage>
        <taxon>Bacteria</taxon>
        <taxon>Pseudomonadati</taxon>
        <taxon>Pseudomonadota</taxon>
        <taxon>Gammaproteobacteria</taxon>
        <taxon>Moraxellales</taxon>
        <taxon>Moraxellaceae</taxon>
        <taxon>Acinetobacter</taxon>
    </lineage>
</organism>
<name>A0A4Q7ALS8_9GAMM</name>
<accession>A0A4Q7ALS8</accession>
<evidence type="ECO:0000313" key="2">
    <source>
        <dbReference type="EMBL" id="RZG45091.1"/>
    </source>
</evidence>
<feature type="compositionally biased region" description="Low complexity" evidence="1">
    <location>
        <begin position="169"/>
        <end position="214"/>
    </location>
</feature>